<dbReference type="Proteomes" id="UP001234297">
    <property type="component" value="Chromosome 3"/>
</dbReference>
<comment type="caution">
    <text evidence="1">The sequence shown here is derived from an EMBL/GenBank/DDBJ whole genome shotgun (WGS) entry which is preliminary data.</text>
</comment>
<organism evidence="1 2">
    <name type="scientific">Persea americana</name>
    <name type="common">Avocado</name>
    <dbReference type="NCBI Taxonomy" id="3435"/>
    <lineage>
        <taxon>Eukaryota</taxon>
        <taxon>Viridiplantae</taxon>
        <taxon>Streptophyta</taxon>
        <taxon>Embryophyta</taxon>
        <taxon>Tracheophyta</taxon>
        <taxon>Spermatophyta</taxon>
        <taxon>Magnoliopsida</taxon>
        <taxon>Magnoliidae</taxon>
        <taxon>Laurales</taxon>
        <taxon>Lauraceae</taxon>
        <taxon>Persea</taxon>
    </lineage>
</organism>
<gene>
    <name evidence="1" type="ORF">MRB53_010526</name>
</gene>
<sequence>MRRNPFPKSLTFSTQSNISPIQATKLIKFYCDKGQLGEARQVFDEMTQRDIITWTAMIAGYTTNGNNSDAWMVFLDMRREGMGPNAFAASNVLKACKGMECWLCGAAVHGVAVKHGVDGCMYVENALLDMYATCGGSMDDACLVFDGIRERTAVTWTTMIAGYTKRGEGFLGIQVFLRMLQQQEDLALNPFTCSIGIRACASFGSLILGKQFHAIIYKYGFKDNLPVSNSIVDMYCRCMSLSEAKQYFNEMHQKDLITWNTMIAGLETFGSFESLKLFAQMVLLDVYPNYFTYTSIIAACANFALLNCGQQVHGVIIRRGFGWNTPLANALIDMYAKCGCIVDSRRIFDEMKRRDLVSWTSMMTGYGNHGYGREAVELFDEMVVSGITPDHVVFIGVLCACSHAGLVEEGLKYFNSMKTYNVCPNMEIYGCIVDLLGRAGRVTDAYELIEKMPFEADESIWGALLGSCKVHRNADLGKMAGQKILSLRPNAAETYVILSNIYAAERKWGEFAMMRKVMRGIGSKKEAGRSWIEVGNRVYSFAVGQRSSPHLDLAYEGLEILAWHMKEAGCESD</sequence>
<accession>A0ACC2LS65</accession>
<evidence type="ECO:0000313" key="2">
    <source>
        <dbReference type="Proteomes" id="UP001234297"/>
    </source>
</evidence>
<reference evidence="1 2" key="1">
    <citation type="journal article" date="2022" name="Hortic Res">
        <title>A haplotype resolved chromosomal level avocado genome allows analysis of novel avocado genes.</title>
        <authorList>
            <person name="Nath O."/>
            <person name="Fletcher S.J."/>
            <person name="Hayward A."/>
            <person name="Shaw L.M."/>
            <person name="Masouleh A.K."/>
            <person name="Furtado A."/>
            <person name="Henry R.J."/>
            <person name="Mitter N."/>
        </authorList>
    </citation>
    <scope>NUCLEOTIDE SEQUENCE [LARGE SCALE GENOMIC DNA]</scope>
    <source>
        <strain evidence="2">cv. Hass</strain>
    </source>
</reference>
<evidence type="ECO:0000313" key="1">
    <source>
        <dbReference type="EMBL" id="KAJ8636259.1"/>
    </source>
</evidence>
<dbReference type="EMBL" id="CM056811">
    <property type="protein sequence ID" value="KAJ8636259.1"/>
    <property type="molecule type" value="Genomic_DNA"/>
</dbReference>
<name>A0ACC2LS65_PERAE</name>
<keyword evidence="2" id="KW-1185">Reference proteome</keyword>
<protein>
    <submittedName>
        <fullName evidence="1">Uncharacterized protein</fullName>
    </submittedName>
</protein>
<proteinExistence type="predicted"/>